<sequence>MASDRMLAPTRRPGRTMTSASALLVLTIAVMPSALAFRAAVPPPRPVTVVARGTAGTSGTVFDAAFLTSIAEYFSEGTSTELMGPLVYSLVRSTRPKTVVELGAGYTSFWLCKAVADAKAESEAERIEPMSWSLWDSPVGRNVLNEAMAQGSHSGTGRKLREAKAAYTPTLHVVDCFTEHYDQEDKFREMMRQTCPDEELWQLAKQDWLDYEKAWPDDTLIDFLWLDGFNRETFDAYWPRVNPDGGVALLHSTMNNHRNYAFVNELKMRQATTSFTDYEMVSLVEPHKWNQNSCTLIRKVSEYNAEENIVRGRA</sequence>
<gene>
    <name evidence="2" type="ORF">FPAR1323_LOCUS875</name>
</gene>
<dbReference type="Gene3D" id="3.40.50.150">
    <property type="entry name" value="Vaccinia Virus protein VP39"/>
    <property type="match status" value="1"/>
</dbReference>
<proteinExistence type="predicted"/>
<reference evidence="2" key="1">
    <citation type="submission" date="2021-01" db="EMBL/GenBank/DDBJ databases">
        <authorList>
            <person name="Corre E."/>
            <person name="Pelletier E."/>
            <person name="Niang G."/>
            <person name="Scheremetjew M."/>
            <person name="Finn R."/>
            <person name="Kale V."/>
            <person name="Holt S."/>
            <person name="Cochrane G."/>
            <person name="Meng A."/>
            <person name="Brown T."/>
            <person name="Cohen L."/>
        </authorList>
    </citation>
    <scope>NUCLEOTIDE SEQUENCE</scope>
    <source>
        <strain evidence="2">RCC1693</strain>
    </source>
</reference>
<dbReference type="EMBL" id="HBGT01001623">
    <property type="protein sequence ID" value="CAD9382413.1"/>
    <property type="molecule type" value="Transcribed_RNA"/>
</dbReference>
<evidence type="ECO:0000256" key="1">
    <source>
        <dbReference type="SAM" id="SignalP"/>
    </source>
</evidence>
<accession>A0A7S2AZV3</accession>
<protein>
    <submittedName>
        <fullName evidence="2">Uncharacterized protein</fullName>
    </submittedName>
</protein>
<feature type="signal peptide" evidence="1">
    <location>
        <begin position="1"/>
        <end position="36"/>
    </location>
</feature>
<name>A0A7S2AZV3_9STRA</name>
<keyword evidence="1" id="KW-0732">Signal</keyword>
<dbReference type="AlphaFoldDB" id="A0A7S2AZV3"/>
<evidence type="ECO:0000313" key="2">
    <source>
        <dbReference type="EMBL" id="CAD9382413.1"/>
    </source>
</evidence>
<dbReference type="InterPro" id="IPR029063">
    <property type="entry name" value="SAM-dependent_MTases_sf"/>
</dbReference>
<organism evidence="2">
    <name type="scientific">Florenciella parvula</name>
    <dbReference type="NCBI Taxonomy" id="236787"/>
    <lineage>
        <taxon>Eukaryota</taxon>
        <taxon>Sar</taxon>
        <taxon>Stramenopiles</taxon>
        <taxon>Ochrophyta</taxon>
        <taxon>Dictyochophyceae</taxon>
        <taxon>Florenciellales</taxon>
        <taxon>Florenciella</taxon>
    </lineage>
</organism>
<feature type="chain" id="PRO_5031185183" evidence="1">
    <location>
        <begin position="37"/>
        <end position="314"/>
    </location>
</feature>